<dbReference type="SMART" id="SM00220">
    <property type="entry name" value="S_TKc"/>
    <property type="match status" value="1"/>
</dbReference>
<dbReference type="RefSeq" id="XP_011506128.1">
    <property type="nucleotide sequence ID" value="XM_011507826.1"/>
</dbReference>
<evidence type="ECO:0000313" key="13">
    <source>
        <dbReference type="RefSeq" id="XP_011506128.1"/>
    </source>
</evidence>
<dbReference type="GO" id="GO:0005524">
    <property type="term" value="F:ATP binding"/>
    <property type="evidence" value="ECO:0007669"/>
    <property type="project" value="UniProtKB-KW"/>
</dbReference>
<protein>
    <recommendedName>
        <fullName evidence="1">non-specific serine/threonine protein kinase</fullName>
        <ecNumber evidence="1">2.7.11.1</ecNumber>
    </recommendedName>
    <alternativeName>
        <fullName evidence="9">Heme-regulated eukaryotic initiation factor eIF-2-alpha kinase</fullName>
    </alternativeName>
</protein>
<dbReference type="InterPro" id="IPR000719">
    <property type="entry name" value="Prot_kinase_dom"/>
</dbReference>
<dbReference type="KEGG" id="csol:105368738"/>
<evidence type="ECO:0000256" key="7">
    <source>
        <dbReference type="ARBA" id="ARBA00022840"/>
    </source>
</evidence>
<dbReference type="PROSITE" id="PS50011">
    <property type="entry name" value="PROTEIN_KINASE_DOM"/>
    <property type="match status" value="1"/>
</dbReference>
<name>A0AAJ6YXB4_9HYME</name>
<evidence type="ECO:0000256" key="5">
    <source>
        <dbReference type="ARBA" id="ARBA00022741"/>
    </source>
</evidence>
<dbReference type="Proteomes" id="UP000695007">
    <property type="component" value="Unplaced"/>
</dbReference>
<feature type="coiled-coil region" evidence="10">
    <location>
        <begin position="546"/>
        <end position="573"/>
    </location>
</feature>
<dbReference type="Pfam" id="PF22949">
    <property type="entry name" value="HRI2_3H"/>
    <property type="match status" value="1"/>
</dbReference>
<dbReference type="EC" id="2.7.11.1" evidence="1"/>
<evidence type="ECO:0000256" key="2">
    <source>
        <dbReference type="ARBA" id="ARBA00022527"/>
    </source>
</evidence>
<evidence type="ECO:0000256" key="3">
    <source>
        <dbReference type="ARBA" id="ARBA00022553"/>
    </source>
</evidence>
<dbReference type="GO" id="GO:0005737">
    <property type="term" value="C:cytoplasm"/>
    <property type="evidence" value="ECO:0007669"/>
    <property type="project" value="TreeGrafter"/>
</dbReference>
<feature type="domain" description="Protein kinase" evidence="11">
    <location>
        <begin position="141"/>
        <end position="526"/>
    </location>
</feature>
<proteinExistence type="inferred from homology"/>
<dbReference type="PANTHER" id="PTHR11042:SF187">
    <property type="entry name" value="EUKARYOTIC TRANSLATION INITIATION FACTOR 2-ALPHA KINASE 2"/>
    <property type="match status" value="1"/>
</dbReference>
<gene>
    <name evidence="13" type="primary">LOC105368738</name>
</gene>
<dbReference type="PANTHER" id="PTHR11042">
    <property type="entry name" value="EUKARYOTIC TRANSLATION INITIATION FACTOR 2-ALPHA KINASE EIF2-ALPHA KINASE -RELATED"/>
    <property type="match status" value="1"/>
</dbReference>
<keyword evidence="2" id="KW-0723">Serine/threonine-protein kinase</keyword>
<accession>A0AAJ6YXB4</accession>
<evidence type="ECO:0000256" key="9">
    <source>
        <dbReference type="ARBA" id="ARBA00042914"/>
    </source>
</evidence>
<dbReference type="GeneID" id="105368738"/>
<keyword evidence="10" id="KW-0175">Coiled coil</keyword>
<dbReference type="InterPro" id="IPR008271">
    <property type="entry name" value="Ser/Thr_kinase_AS"/>
</dbReference>
<keyword evidence="7" id="KW-0067">ATP-binding</keyword>
<evidence type="ECO:0000313" key="12">
    <source>
        <dbReference type="Proteomes" id="UP000695007"/>
    </source>
</evidence>
<dbReference type="InterPro" id="IPR054521">
    <property type="entry name" value="HRI2_3H"/>
</dbReference>
<evidence type="ECO:0000256" key="6">
    <source>
        <dbReference type="ARBA" id="ARBA00022777"/>
    </source>
</evidence>
<evidence type="ECO:0000256" key="4">
    <source>
        <dbReference type="ARBA" id="ARBA00022679"/>
    </source>
</evidence>
<dbReference type="Gene3D" id="3.30.200.20">
    <property type="entry name" value="Phosphorylase Kinase, domain 1"/>
    <property type="match status" value="1"/>
</dbReference>
<reference evidence="13" key="1">
    <citation type="submission" date="2025-08" db="UniProtKB">
        <authorList>
            <consortium name="RefSeq"/>
        </authorList>
    </citation>
    <scope>IDENTIFICATION</scope>
</reference>
<dbReference type="GO" id="GO:0005634">
    <property type="term" value="C:nucleus"/>
    <property type="evidence" value="ECO:0007669"/>
    <property type="project" value="TreeGrafter"/>
</dbReference>
<dbReference type="GO" id="GO:0004694">
    <property type="term" value="F:eukaryotic translation initiation factor 2alpha kinase activity"/>
    <property type="evidence" value="ECO:0007669"/>
    <property type="project" value="TreeGrafter"/>
</dbReference>
<organism evidence="12 13">
    <name type="scientific">Ceratosolen solmsi marchali</name>
    <dbReference type="NCBI Taxonomy" id="326594"/>
    <lineage>
        <taxon>Eukaryota</taxon>
        <taxon>Metazoa</taxon>
        <taxon>Ecdysozoa</taxon>
        <taxon>Arthropoda</taxon>
        <taxon>Hexapoda</taxon>
        <taxon>Insecta</taxon>
        <taxon>Pterygota</taxon>
        <taxon>Neoptera</taxon>
        <taxon>Endopterygota</taxon>
        <taxon>Hymenoptera</taxon>
        <taxon>Apocrita</taxon>
        <taxon>Proctotrupomorpha</taxon>
        <taxon>Chalcidoidea</taxon>
        <taxon>Agaonidae</taxon>
        <taxon>Agaoninae</taxon>
        <taxon>Ceratosolen</taxon>
    </lineage>
</organism>
<evidence type="ECO:0000256" key="10">
    <source>
        <dbReference type="SAM" id="Coils"/>
    </source>
</evidence>
<keyword evidence="4" id="KW-0808">Transferase</keyword>
<dbReference type="SUPFAM" id="SSF56112">
    <property type="entry name" value="Protein kinase-like (PK-like)"/>
    <property type="match status" value="1"/>
</dbReference>
<dbReference type="InterPro" id="IPR050339">
    <property type="entry name" value="CC_SR_Kinase"/>
</dbReference>
<evidence type="ECO:0000256" key="1">
    <source>
        <dbReference type="ARBA" id="ARBA00012513"/>
    </source>
</evidence>
<sequence length="574" mass="65512">MEDERFQDNLWSNLPTVTTFDRGGSAYLTQFINENGKNNDTIKKVSSSSVLIVSLINQLCRVLEKDPIQSRKLYLLLCDTMRNMKLIDPSYKLGGFELVEGRYMDAIYNLIKTGRATIGSENSVPLPRSLATYVSCYKDQFQETGFIASGGFGNVYRAIHKLDEVEYAIKKIVVRPEKVKTIISHLEEVKTLAKLNHTNIVSYKQAWIEPMSRSYVPQLPSANGSERNCSDKKHPSCNTTNSLAGYKSYTYTKHINKQSNNRYLSDHQSLNNNKIISKTNFKILNSNSDIVSFRGDNELCDISVRSDMDNNIIGINSRTTTEESFSSDDSFDDCRIHRYSTQKNQYAILYIQMALCENTLRQWLDKRKEPTPMTLVANIASQILCGLNYIHSLKIVHHDIKPSNIFISTSGRLQVQIGDFGLACPLQRDNHDAIVGTCMYAAPEQLKGECNPKSDIYSLGIVLLELLIPMQTSMECIKMIETLQDNEIPKALDASYPEWANIIKQLVQKNPSRRPSTDELLEDLKIDKDLIINKLQYENIRLQNDNEKKDQIIREQMIQIEELQTKLAKLENQK</sequence>
<evidence type="ECO:0000259" key="11">
    <source>
        <dbReference type="PROSITE" id="PS50011"/>
    </source>
</evidence>
<dbReference type="Pfam" id="PF00069">
    <property type="entry name" value="Pkinase"/>
    <property type="match status" value="2"/>
</dbReference>
<dbReference type="AlphaFoldDB" id="A0AAJ6YXB4"/>
<keyword evidence="3" id="KW-0597">Phosphoprotein</keyword>
<comment type="similarity">
    <text evidence="8">Belongs to the protein kinase superfamily. Ser/Thr protein kinase family. GCN2 subfamily.</text>
</comment>
<dbReference type="Gene3D" id="1.10.510.10">
    <property type="entry name" value="Transferase(Phosphotransferase) domain 1"/>
    <property type="match status" value="1"/>
</dbReference>
<dbReference type="InterPro" id="IPR011009">
    <property type="entry name" value="Kinase-like_dom_sf"/>
</dbReference>
<keyword evidence="5" id="KW-0547">Nucleotide-binding</keyword>
<dbReference type="PROSITE" id="PS00108">
    <property type="entry name" value="PROTEIN_KINASE_ST"/>
    <property type="match status" value="1"/>
</dbReference>
<keyword evidence="6" id="KW-0418">Kinase</keyword>
<evidence type="ECO:0000256" key="8">
    <source>
        <dbReference type="ARBA" id="ARBA00037982"/>
    </source>
</evidence>
<keyword evidence="12" id="KW-1185">Reference proteome</keyword>